<name>A0A7X9LDG2_STRRT</name>
<keyword evidence="1" id="KW-0489">Methyltransferase</keyword>
<evidence type="ECO:0000313" key="7">
    <source>
        <dbReference type="Proteomes" id="UP000532121"/>
    </source>
</evidence>
<evidence type="ECO:0000313" key="6">
    <source>
        <dbReference type="EMBL" id="NMD48757.1"/>
    </source>
</evidence>
<feature type="domain" description="ParB-like N-terminal" evidence="5">
    <location>
        <begin position="4"/>
        <end position="90"/>
    </location>
</feature>
<dbReference type="GO" id="GO:0003677">
    <property type="term" value="F:DNA binding"/>
    <property type="evidence" value="ECO:0007669"/>
    <property type="project" value="InterPro"/>
</dbReference>
<dbReference type="PRINTS" id="PR00506">
    <property type="entry name" value="D21N6MTFRASE"/>
</dbReference>
<keyword evidence="4" id="KW-0680">Restriction system</keyword>
<dbReference type="GO" id="GO:0032259">
    <property type="term" value="P:methylation"/>
    <property type="evidence" value="ECO:0007669"/>
    <property type="project" value="UniProtKB-KW"/>
</dbReference>
<dbReference type="InterPro" id="IPR003115">
    <property type="entry name" value="ParB_N"/>
</dbReference>
<gene>
    <name evidence="6" type="ORF">HHO37_03480</name>
</gene>
<keyword evidence="3" id="KW-0949">S-adenosyl-L-methionine</keyword>
<evidence type="ECO:0000259" key="5">
    <source>
        <dbReference type="SMART" id="SM00470"/>
    </source>
</evidence>
<dbReference type="Gene3D" id="3.90.1530.10">
    <property type="entry name" value="Conserved hypothetical protein from pyrococcus furiosus pfu- 392566-001, ParB domain"/>
    <property type="match status" value="1"/>
</dbReference>
<dbReference type="InterPro" id="IPR002941">
    <property type="entry name" value="DNA_methylase_N4/N6"/>
</dbReference>
<sequence>MKIEKISLNDIIPYNQNAKKHPKYQITQIKKSIKAFGNNDPIAIDENNVIIEGHGRYLALKELEVDQVPVIRLKHLTEDQKRAYILAHNKITLNTDFDMNLLKQELTSIMDIDMVQFGFSVNLLASPLKGEDETDSTEEVNNAIEKMVSGSLYQLGRHRLMCGDATNPSHLARLLEGTQVNLYLTDPPYNVAYEGKTREALTIQNDHMESSVFQQFLADAFQAVDSHLKAGAAFYIWHADSERLSFSNAISAAGWLEKQCLIWVKDSFVLGRQDYQWQHEPCLYGWKPGDKHYFVCDFSLSTILETSLEHKSKAELIELIKNYQDHQPTSILRVKRPQVNQDHPTMKPLALIERLVRHSSRQGDVVLDNFAGSGATLMVCEQLNRINYSMELDPKYVYRILKRFERETGIKAKRIF</sequence>
<protein>
    <submittedName>
        <fullName evidence="6">Site-specific DNA-methyltransferase</fullName>
    </submittedName>
</protein>
<keyword evidence="2" id="KW-0808">Transferase</keyword>
<reference evidence="6 7" key="1">
    <citation type="submission" date="2020-04" db="EMBL/GenBank/DDBJ databases">
        <title>MicrobeNet Type strains.</title>
        <authorList>
            <person name="Nicholson A.C."/>
        </authorList>
    </citation>
    <scope>NUCLEOTIDE SEQUENCE [LARGE SCALE GENOMIC DNA]</scope>
    <source>
        <strain evidence="6 7">DSM 22768</strain>
    </source>
</reference>
<evidence type="ECO:0000256" key="1">
    <source>
        <dbReference type="ARBA" id="ARBA00022603"/>
    </source>
</evidence>
<proteinExistence type="predicted"/>
<dbReference type="InterPro" id="IPR029063">
    <property type="entry name" value="SAM-dependent_MTases_sf"/>
</dbReference>
<organism evidence="6 7">
    <name type="scientific">Streptococcus ratti</name>
    <dbReference type="NCBI Taxonomy" id="1341"/>
    <lineage>
        <taxon>Bacteria</taxon>
        <taxon>Bacillati</taxon>
        <taxon>Bacillota</taxon>
        <taxon>Bacilli</taxon>
        <taxon>Lactobacillales</taxon>
        <taxon>Streptococcaceae</taxon>
        <taxon>Streptococcus</taxon>
    </lineage>
</organism>
<dbReference type="GO" id="GO:0008170">
    <property type="term" value="F:N-methyltransferase activity"/>
    <property type="evidence" value="ECO:0007669"/>
    <property type="project" value="InterPro"/>
</dbReference>
<accession>A0A7X9LDG2</accession>
<dbReference type="SMART" id="SM00470">
    <property type="entry name" value="ParB"/>
    <property type="match status" value="1"/>
</dbReference>
<dbReference type="RefSeq" id="WP_193523206.1">
    <property type="nucleotide sequence ID" value="NZ_JABASA010000005.1"/>
</dbReference>
<comment type="caution">
    <text evidence="6">The sequence shown here is derived from an EMBL/GenBank/DDBJ whole genome shotgun (WGS) entry which is preliminary data.</text>
</comment>
<dbReference type="EMBL" id="JABASA010000005">
    <property type="protein sequence ID" value="NMD48757.1"/>
    <property type="molecule type" value="Genomic_DNA"/>
</dbReference>
<dbReference type="GO" id="GO:0009307">
    <property type="term" value="P:DNA restriction-modification system"/>
    <property type="evidence" value="ECO:0007669"/>
    <property type="project" value="UniProtKB-KW"/>
</dbReference>
<evidence type="ECO:0000256" key="2">
    <source>
        <dbReference type="ARBA" id="ARBA00022679"/>
    </source>
</evidence>
<dbReference type="CDD" id="cd16403">
    <property type="entry name" value="ParB_N_like_MT"/>
    <property type="match status" value="1"/>
</dbReference>
<dbReference type="Pfam" id="PF02195">
    <property type="entry name" value="ParB_N"/>
    <property type="match status" value="1"/>
</dbReference>
<evidence type="ECO:0000256" key="4">
    <source>
        <dbReference type="ARBA" id="ARBA00022747"/>
    </source>
</evidence>
<dbReference type="SUPFAM" id="SSF53335">
    <property type="entry name" value="S-adenosyl-L-methionine-dependent methyltransferases"/>
    <property type="match status" value="1"/>
</dbReference>
<dbReference type="InterPro" id="IPR036086">
    <property type="entry name" value="ParB/Sulfiredoxin_sf"/>
</dbReference>
<dbReference type="SUPFAM" id="SSF110849">
    <property type="entry name" value="ParB/Sulfiredoxin"/>
    <property type="match status" value="1"/>
</dbReference>
<dbReference type="InterPro" id="IPR002295">
    <property type="entry name" value="N4/N6-MTase_EcoPI_Mod-like"/>
</dbReference>
<dbReference type="InterPro" id="IPR015840">
    <property type="entry name" value="DNA_MeTrfase_ParB"/>
</dbReference>
<dbReference type="Proteomes" id="UP000532121">
    <property type="component" value="Unassembled WGS sequence"/>
</dbReference>
<dbReference type="PIRSF" id="PIRSF036758">
    <property type="entry name" value="Aden_M_ParB"/>
    <property type="match status" value="1"/>
</dbReference>
<evidence type="ECO:0000256" key="3">
    <source>
        <dbReference type="ARBA" id="ARBA00022691"/>
    </source>
</evidence>
<dbReference type="Pfam" id="PF01555">
    <property type="entry name" value="N6_N4_Mtase"/>
    <property type="match status" value="1"/>
</dbReference>
<dbReference type="Gene3D" id="3.40.50.150">
    <property type="entry name" value="Vaccinia Virus protein VP39"/>
    <property type="match status" value="1"/>
</dbReference>
<dbReference type="AlphaFoldDB" id="A0A7X9LDG2"/>